<dbReference type="RefSeq" id="XP_018272180.1">
    <property type="nucleotide sequence ID" value="XM_018416678.1"/>
</dbReference>
<dbReference type="GeneID" id="28977126"/>
<accession>A0A194S9Q6</accession>
<reference evidence="2 3" key="1">
    <citation type="journal article" date="2015" name="Front. Microbiol.">
        <title>Genome sequence of the plant growth promoting endophytic yeast Rhodotorula graminis WP1.</title>
        <authorList>
            <person name="Firrincieli A."/>
            <person name="Otillar R."/>
            <person name="Salamov A."/>
            <person name="Schmutz J."/>
            <person name="Khan Z."/>
            <person name="Redman R.S."/>
            <person name="Fleck N.D."/>
            <person name="Lindquist E."/>
            <person name="Grigoriev I.V."/>
            <person name="Doty S.L."/>
        </authorList>
    </citation>
    <scope>NUCLEOTIDE SEQUENCE [LARGE SCALE GENOMIC DNA]</scope>
    <source>
        <strain evidence="2 3">WP1</strain>
    </source>
</reference>
<proteinExistence type="predicted"/>
<evidence type="ECO:0000256" key="1">
    <source>
        <dbReference type="SAM" id="MobiDB-lite"/>
    </source>
</evidence>
<name>A0A194S9Q6_RHOGW</name>
<dbReference type="Proteomes" id="UP000053890">
    <property type="component" value="Unassembled WGS sequence"/>
</dbReference>
<evidence type="ECO:0000313" key="2">
    <source>
        <dbReference type="EMBL" id="KPV76131.1"/>
    </source>
</evidence>
<feature type="compositionally biased region" description="Acidic residues" evidence="1">
    <location>
        <begin position="204"/>
        <end position="216"/>
    </location>
</feature>
<evidence type="ECO:0000313" key="3">
    <source>
        <dbReference type="Proteomes" id="UP000053890"/>
    </source>
</evidence>
<dbReference type="AlphaFoldDB" id="A0A194S9Q6"/>
<feature type="region of interest" description="Disordered" evidence="1">
    <location>
        <begin position="128"/>
        <end position="229"/>
    </location>
</feature>
<feature type="compositionally biased region" description="Basic residues" evidence="1">
    <location>
        <begin position="343"/>
        <end position="357"/>
    </location>
</feature>
<organism evidence="2 3">
    <name type="scientific">Rhodotorula graminis (strain WP1)</name>
    <dbReference type="NCBI Taxonomy" id="578459"/>
    <lineage>
        <taxon>Eukaryota</taxon>
        <taxon>Fungi</taxon>
        <taxon>Dikarya</taxon>
        <taxon>Basidiomycota</taxon>
        <taxon>Pucciniomycotina</taxon>
        <taxon>Microbotryomycetes</taxon>
        <taxon>Sporidiobolales</taxon>
        <taxon>Sporidiobolaceae</taxon>
        <taxon>Rhodotorula</taxon>
    </lineage>
</organism>
<feature type="region of interest" description="Disordered" evidence="1">
    <location>
        <begin position="341"/>
        <end position="468"/>
    </location>
</feature>
<keyword evidence="3" id="KW-1185">Reference proteome</keyword>
<sequence length="547" mass="59614">MFTNLGHAPWAGEDRVEAASSSRSTPADDAGKREPEQPNTRAPVLFSSRRTFSSKSAFFDACKVANLAEYGYTTHQLSSNVTTAVVCCAGRRHERCPMQVAAFLCEDDRWAVDSERCRWAHTHARDDDEVHAQAKAGEQDDAVTGRVQAAEPSRSTARERASEDESDLSDETDGSEELSSEESSGDEYGRSRKAAKARVASSSGEEEDEDSQEDPTDSTSGHVPQLPMPKLPAVGDTFASPEAFEVACVLAVIRVYGYSVSKRSPTDNYCRVQCNYRTTKPGPCPFELIARKNLDTGLWVVCNSARPRIHNHGRNPRLARDSMWLPTVVCETARAALGLAPGKRARDKARRDARARRKADVKQARAQVKKRQRVDVKDENNGLMPPPQRPFAARPPLPHVGSTSTPRTAYSSTPPARSALSSPLTYASTSTASYGRPQAPPAAVYRPPPSHHSPYTPLDPASSTSSAHNPDTPFLADLAAFLSGLDPYLPHLAPLLYAVGITTMADLVVLRQMTPTCRTAMWGEMRRRGGALSSEEEERLERGLAGA</sequence>
<feature type="compositionally biased region" description="Pro residues" evidence="1">
    <location>
        <begin position="384"/>
        <end position="398"/>
    </location>
</feature>
<gene>
    <name evidence="2" type="ORF">RHOBADRAFT_53114</name>
</gene>
<feature type="compositionally biased region" description="Acidic residues" evidence="1">
    <location>
        <begin position="164"/>
        <end position="185"/>
    </location>
</feature>
<feature type="region of interest" description="Disordered" evidence="1">
    <location>
        <begin position="1"/>
        <end position="43"/>
    </location>
</feature>
<feature type="compositionally biased region" description="Polar residues" evidence="1">
    <location>
        <begin position="401"/>
        <end position="433"/>
    </location>
</feature>
<protein>
    <submittedName>
        <fullName evidence="2">Uncharacterized protein</fullName>
    </submittedName>
</protein>
<feature type="region of interest" description="Disordered" evidence="1">
    <location>
        <begin position="527"/>
        <end position="547"/>
    </location>
</feature>
<dbReference type="EMBL" id="KQ474077">
    <property type="protein sequence ID" value="KPV76131.1"/>
    <property type="molecule type" value="Genomic_DNA"/>
</dbReference>